<feature type="transmembrane region" description="Helical" evidence="9">
    <location>
        <begin position="261"/>
        <end position="283"/>
    </location>
</feature>
<keyword evidence="9" id="KW-0472">Membrane</keyword>
<dbReference type="InterPro" id="IPR003594">
    <property type="entry name" value="HATPase_dom"/>
</dbReference>
<keyword evidence="13" id="KW-1185">Reference proteome</keyword>
<organism evidence="12 13">
    <name type="scientific">Sphagnum troendelagicum</name>
    <dbReference type="NCBI Taxonomy" id="128251"/>
    <lineage>
        <taxon>Eukaryota</taxon>
        <taxon>Viridiplantae</taxon>
        <taxon>Streptophyta</taxon>
        <taxon>Embryophyta</taxon>
        <taxon>Bryophyta</taxon>
        <taxon>Sphagnophytina</taxon>
        <taxon>Sphagnopsida</taxon>
        <taxon>Sphagnales</taxon>
        <taxon>Sphagnaceae</taxon>
        <taxon>Sphagnum</taxon>
    </lineage>
</organism>
<feature type="domain" description="Response regulatory" evidence="11">
    <location>
        <begin position="773"/>
        <end position="888"/>
    </location>
</feature>
<dbReference type="CDD" id="cd00082">
    <property type="entry name" value="HisKA"/>
    <property type="match status" value="1"/>
</dbReference>
<keyword evidence="4" id="KW-0808">Transferase</keyword>
<dbReference type="InterPro" id="IPR011006">
    <property type="entry name" value="CheY-like_superfamily"/>
</dbReference>
<evidence type="ECO:0000256" key="1">
    <source>
        <dbReference type="ARBA" id="ARBA00000085"/>
    </source>
</evidence>
<evidence type="ECO:0000256" key="5">
    <source>
        <dbReference type="ARBA" id="ARBA00022777"/>
    </source>
</evidence>
<dbReference type="SMART" id="SM00448">
    <property type="entry name" value="REC"/>
    <property type="match status" value="1"/>
</dbReference>
<dbReference type="InterPro" id="IPR003661">
    <property type="entry name" value="HisK_dim/P_dom"/>
</dbReference>
<evidence type="ECO:0000313" key="13">
    <source>
        <dbReference type="Proteomes" id="UP001497512"/>
    </source>
</evidence>
<name>A0ABP0TDB6_9BRYO</name>
<reference evidence="12" key="1">
    <citation type="submission" date="2024-02" db="EMBL/GenBank/DDBJ databases">
        <authorList>
            <consortium name="ELIXIR-Norway"/>
            <consortium name="Elixir Norway"/>
        </authorList>
    </citation>
    <scope>NUCLEOTIDE SEQUENCE</scope>
</reference>
<dbReference type="InterPro" id="IPR001789">
    <property type="entry name" value="Sig_transdc_resp-reg_receiver"/>
</dbReference>
<evidence type="ECO:0000259" key="11">
    <source>
        <dbReference type="PROSITE" id="PS50110"/>
    </source>
</evidence>
<dbReference type="InterPro" id="IPR036097">
    <property type="entry name" value="HisK_dim/P_sf"/>
</dbReference>
<keyword evidence="5" id="KW-0418">Kinase</keyword>
<dbReference type="Gene3D" id="3.30.565.10">
    <property type="entry name" value="Histidine kinase-like ATPase, C-terminal domain"/>
    <property type="match status" value="1"/>
</dbReference>
<dbReference type="SUPFAM" id="SSF52172">
    <property type="entry name" value="CheY-like"/>
    <property type="match status" value="1"/>
</dbReference>
<evidence type="ECO:0000256" key="7">
    <source>
        <dbReference type="SAM" id="Coils"/>
    </source>
</evidence>
<keyword evidence="7" id="KW-0175">Coiled coil</keyword>
<feature type="modified residue" description="4-aspartylphosphate" evidence="6">
    <location>
        <position position="823"/>
    </location>
</feature>
<feature type="transmembrane region" description="Helical" evidence="9">
    <location>
        <begin position="332"/>
        <end position="354"/>
    </location>
</feature>
<dbReference type="SMART" id="SM00387">
    <property type="entry name" value="HATPase_c"/>
    <property type="match status" value="1"/>
</dbReference>
<protein>
    <recommendedName>
        <fullName evidence="2">histidine kinase</fullName>
        <ecNumber evidence="2">2.7.13.3</ecNumber>
    </recommendedName>
</protein>
<comment type="catalytic activity">
    <reaction evidence="1">
        <text>ATP + protein L-histidine = ADP + protein N-phospho-L-histidine.</text>
        <dbReference type="EC" id="2.7.13.3"/>
    </reaction>
</comment>
<evidence type="ECO:0000256" key="2">
    <source>
        <dbReference type="ARBA" id="ARBA00012438"/>
    </source>
</evidence>
<dbReference type="Pfam" id="PF02518">
    <property type="entry name" value="HATPase_c"/>
    <property type="match status" value="1"/>
</dbReference>
<evidence type="ECO:0000313" key="12">
    <source>
        <dbReference type="EMBL" id="CAK9193564.1"/>
    </source>
</evidence>
<dbReference type="EC" id="2.7.13.3" evidence="2"/>
<sequence length="896" mass="98280">MRERHGGRITETSSRSRRPLQQQQKQHAVYYEIDEAMKPDPSLLKRVGGAGGFQTGGDGAISMPRNQDGGGFHLVRHNSAVYEHDIRSSRTVTQLREELHLGLPWKNQTGVNGSGFPASAEESKKQAISAAGSASEALKLFTVISSHQVSKISNSYSLQNRRTVSLPVGQEYLINEYDGRCSSAEELRSHKAPAPPKQSTATSSSAAARRSISFVQSGPAKSASTDSLVRVAQKDAIVTAAATCDTTDFGVEVDRSSRSALFLQAAHSLLTTVVAVFTVYVYIRFLMSRSSSSLELRQLPVLEGSSVAAAALQGSQCPAAARFFFWCFRKMLASSWACPPVSLGILTALMFAVISGPWGMASQHGYHVWSRYSDREAVGLCSHCEENIEDTRMRIEQADEKVHLAQQAKQQFMAYVFHNIRVPFNAIVLGLGHMQASGDAGEGPLGNAADRMDLVQMMLDCAETMTSVLDDVTDMGQWEVGQMELHSDVFDILAVINFLSWGLKDLLQQKEIAFNMDVDEIVSKLLSSHFVVADKQRIVQTLGNFLSNAVKFTPVGGRLDLKVQCEGVVENKHVGFPLLPEMSSSSIEPVTRTGDTLLGVTGTSILTKTSSHINYIVEKVAKLCISVKDNGIGISAEDQAKLFEPYSFVTSGWVEKSGVSGLGLSMAKRYVEKVMGNIGVQSSLGKGSTFFFSIPFPLVPRNDNNKPEVLQSNFGALPQYAPETTRIYDVSIAQKSISRRQKSMELQLKLVEKESATKPAEEKQKELAHKQRKVLLVEDTRINRIILRRVLQNLNLQCDEAENGQVAVDLHAQGNSYDLVLMDKEMPVMDGHEATRKLRMMGVKTPIIALTGNALQSDRELFFQAGVNDFQTKPLSRDKLVQLLIRHGVESSASAI</sequence>
<evidence type="ECO:0000256" key="6">
    <source>
        <dbReference type="PROSITE-ProRule" id="PRU00169"/>
    </source>
</evidence>
<dbReference type="InterPro" id="IPR036890">
    <property type="entry name" value="HATPase_C_sf"/>
</dbReference>
<evidence type="ECO:0000256" key="8">
    <source>
        <dbReference type="SAM" id="MobiDB-lite"/>
    </source>
</evidence>
<dbReference type="PROSITE" id="PS50110">
    <property type="entry name" value="RESPONSE_REGULATORY"/>
    <property type="match status" value="1"/>
</dbReference>
<feature type="compositionally biased region" description="Low complexity" evidence="8">
    <location>
        <begin position="197"/>
        <end position="206"/>
    </location>
</feature>
<keyword evidence="9" id="KW-1133">Transmembrane helix</keyword>
<dbReference type="Gene3D" id="1.10.287.130">
    <property type="match status" value="1"/>
</dbReference>
<dbReference type="PRINTS" id="PR00344">
    <property type="entry name" value="BCTRLSENSOR"/>
</dbReference>
<dbReference type="SUPFAM" id="SSF47384">
    <property type="entry name" value="Homodimeric domain of signal transducing histidine kinase"/>
    <property type="match status" value="1"/>
</dbReference>
<accession>A0ABP0TDB6</accession>
<evidence type="ECO:0000256" key="9">
    <source>
        <dbReference type="SAM" id="Phobius"/>
    </source>
</evidence>
<dbReference type="PROSITE" id="PS50109">
    <property type="entry name" value="HIS_KIN"/>
    <property type="match status" value="1"/>
</dbReference>
<feature type="region of interest" description="Disordered" evidence="8">
    <location>
        <begin position="184"/>
        <end position="206"/>
    </location>
</feature>
<feature type="domain" description="Histidine kinase" evidence="10">
    <location>
        <begin position="415"/>
        <end position="698"/>
    </location>
</feature>
<dbReference type="PANTHER" id="PTHR43047:SF69">
    <property type="entry name" value="HISTIDINE KINASE CONTAINING CHEY-HOMOLOGOUS RECEIVER DOMAIN-RELATED"/>
    <property type="match status" value="1"/>
</dbReference>
<dbReference type="SUPFAM" id="SSF55874">
    <property type="entry name" value="ATPase domain of HSP90 chaperone/DNA topoisomerase II/histidine kinase"/>
    <property type="match status" value="1"/>
</dbReference>
<keyword evidence="3 6" id="KW-0597">Phosphoprotein</keyword>
<dbReference type="InterPro" id="IPR005467">
    <property type="entry name" value="His_kinase_dom"/>
</dbReference>
<keyword evidence="9" id="KW-0812">Transmembrane</keyword>
<dbReference type="EMBL" id="OZ019902">
    <property type="protein sequence ID" value="CAK9193564.1"/>
    <property type="molecule type" value="Genomic_DNA"/>
</dbReference>
<evidence type="ECO:0000256" key="4">
    <source>
        <dbReference type="ARBA" id="ARBA00022679"/>
    </source>
</evidence>
<feature type="coiled-coil region" evidence="7">
    <location>
        <begin position="381"/>
        <end position="408"/>
    </location>
</feature>
<dbReference type="InterPro" id="IPR004358">
    <property type="entry name" value="Sig_transdc_His_kin-like_C"/>
</dbReference>
<evidence type="ECO:0000256" key="3">
    <source>
        <dbReference type="ARBA" id="ARBA00022553"/>
    </source>
</evidence>
<feature type="region of interest" description="Disordered" evidence="8">
    <location>
        <begin position="1"/>
        <end position="27"/>
    </location>
</feature>
<dbReference type="CDD" id="cd17546">
    <property type="entry name" value="REC_hyHK_CKI1_RcsC-like"/>
    <property type="match status" value="1"/>
</dbReference>
<evidence type="ECO:0000259" key="10">
    <source>
        <dbReference type="PROSITE" id="PS50109"/>
    </source>
</evidence>
<dbReference type="Gene3D" id="3.40.50.2300">
    <property type="match status" value="1"/>
</dbReference>
<dbReference type="Pfam" id="PF00072">
    <property type="entry name" value="Response_reg"/>
    <property type="match status" value="1"/>
</dbReference>
<proteinExistence type="predicted"/>
<dbReference type="SMART" id="SM00388">
    <property type="entry name" value="HisKA"/>
    <property type="match status" value="1"/>
</dbReference>
<dbReference type="Proteomes" id="UP001497512">
    <property type="component" value="Chromosome 10"/>
</dbReference>
<gene>
    <name evidence="12" type="ORF">CSSPTR1EN2_LOCUS2089</name>
</gene>
<dbReference type="PANTHER" id="PTHR43047">
    <property type="entry name" value="TWO-COMPONENT HISTIDINE PROTEIN KINASE"/>
    <property type="match status" value="1"/>
</dbReference>